<feature type="domain" description="Asparagine synthetase" evidence="3">
    <location>
        <begin position="4"/>
        <end position="35"/>
    </location>
</feature>
<sequence>MQRIIAGAAKDAKLKVILCGEGADELFCGYPDFTASGEQWKHLRIEFLADLNRTQLQRVDRMAMHFTTEVRVPFLDGRLVKAVLRERRENAFLNKNSGAVEAKTILREALYGVVPDMARLRPKVVLSEGVGLRGNAPKDGLFAKLAGKTIKPAEAMEIRHAFPEWNLTSSEDAYYFREFHRLGYSKAHFMQRRVRANVLHSFIQTGD</sequence>
<dbReference type="InterPro" id="IPR050795">
    <property type="entry name" value="Asn_Synthetase"/>
</dbReference>
<dbReference type="GO" id="GO:0005524">
    <property type="term" value="F:ATP binding"/>
    <property type="evidence" value="ECO:0007669"/>
    <property type="project" value="UniProtKB-KW"/>
</dbReference>
<dbReference type="GO" id="GO:0005829">
    <property type="term" value="C:cytosol"/>
    <property type="evidence" value="ECO:0007669"/>
    <property type="project" value="TreeGrafter"/>
</dbReference>
<dbReference type="PANTHER" id="PTHR11772:SF2">
    <property type="entry name" value="ASPARAGINE SYNTHETASE [GLUTAMINE-HYDROLYZING]"/>
    <property type="match status" value="1"/>
</dbReference>
<accession>A0A450VQC0</accession>
<evidence type="ECO:0000313" key="5">
    <source>
        <dbReference type="EMBL" id="VFK06977.1"/>
    </source>
</evidence>
<evidence type="ECO:0000256" key="1">
    <source>
        <dbReference type="ARBA" id="ARBA00022741"/>
    </source>
</evidence>
<organism evidence="5">
    <name type="scientific">Candidatus Kentrum eta</name>
    <dbReference type="NCBI Taxonomy" id="2126337"/>
    <lineage>
        <taxon>Bacteria</taxon>
        <taxon>Pseudomonadati</taxon>
        <taxon>Pseudomonadota</taxon>
        <taxon>Gammaproteobacteria</taxon>
        <taxon>Candidatus Kentrum</taxon>
    </lineage>
</organism>
<gene>
    <name evidence="4" type="ORF">BECKH772A_GA0070896_103832</name>
    <name evidence="5" type="ORF">BECKH772C_GA0070978_103872</name>
</gene>
<dbReference type="AlphaFoldDB" id="A0A450VQC0"/>
<keyword evidence="2" id="KW-0067">ATP-binding</keyword>
<protein>
    <submittedName>
        <fullName evidence="5">Asparagine synthase</fullName>
    </submittedName>
</protein>
<evidence type="ECO:0000259" key="3">
    <source>
        <dbReference type="Pfam" id="PF00733"/>
    </source>
</evidence>
<dbReference type="EMBL" id="CAADFG010000383">
    <property type="protein sequence ID" value="VFK04117.1"/>
    <property type="molecule type" value="Genomic_DNA"/>
</dbReference>
<dbReference type="GO" id="GO:0004066">
    <property type="term" value="F:asparagine synthase (glutamine-hydrolyzing) activity"/>
    <property type="evidence" value="ECO:0007669"/>
    <property type="project" value="InterPro"/>
</dbReference>
<evidence type="ECO:0000256" key="2">
    <source>
        <dbReference type="ARBA" id="ARBA00022840"/>
    </source>
</evidence>
<dbReference type="Pfam" id="PF00733">
    <property type="entry name" value="Asn_synthase"/>
    <property type="match status" value="2"/>
</dbReference>
<dbReference type="GO" id="GO:0006529">
    <property type="term" value="P:asparagine biosynthetic process"/>
    <property type="evidence" value="ECO:0007669"/>
    <property type="project" value="InterPro"/>
</dbReference>
<name>A0A450VQC0_9GAMM</name>
<reference evidence="5" key="1">
    <citation type="submission" date="2019-02" db="EMBL/GenBank/DDBJ databases">
        <authorList>
            <person name="Gruber-Vodicka R. H."/>
            <person name="Seah K. B. B."/>
        </authorList>
    </citation>
    <scope>NUCLEOTIDE SEQUENCE</scope>
    <source>
        <strain evidence="5">BECK_SA2B12</strain>
        <strain evidence="4">BECK_SA2B15</strain>
    </source>
</reference>
<proteinExistence type="predicted"/>
<dbReference type="Gene3D" id="3.40.50.620">
    <property type="entry name" value="HUPs"/>
    <property type="match status" value="1"/>
</dbReference>
<dbReference type="CDD" id="cd01991">
    <property type="entry name" value="Asn_synthase_B_C"/>
    <property type="match status" value="1"/>
</dbReference>
<dbReference type="PANTHER" id="PTHR11772">
    <property type="entry name" value="ASPARAGINE SYNTHETASE"/>
    <property type="match status" value="1"/>
</dbReference>
<dbReference type="InterPro" id="IPR014729">
    <property type="entry name" value="Rossmann-like_a/b/a_fold"/>
</dbReference>
<keyword evidence="1" id="KW-0547">Nucleotide-binding</keyword>
<dbReference type="EMBL" id="CAADFJ010000387">
    <property type="protein sequence ID" value="VFK06977.1"/>
    <property type="molecule type" value="Genomic_DNA"/>
</dbReference>
<dbReference type="SUPFAM" id="SSF52402">
    <property type="entry name" value="Adenine nucleotide alpha hydrolases-like"/>
    <property type="match status" value="1"/>
</dbReference>
<evidence type="ECO:0000313" key="4">
    <source>
        <dbReference type="EMBL" id="VFK04117.1"/>
    </source>
</evidence>
<feature type="domain" description="Asparagine synthetase" evidence="3">
    <location>
        <begin position="39"/>
        <end position="130"/>
    </location>
</feature>
<dbReference type="InterPro" id="IPR001962">
    <property type="entry name" value="Asn_synthase"/>
</dbReference>